<gene>
    <name evidence="2" type="ORF">BHK98_10640</name>
</gene>
<proteinExistence type="predicted"/>
<dbReference type="EMBL" id="MJIE01000001">
    <property type="protein sequence ID" value="OLR56487.1"/>
    <property type="molecule type" value="Genomic_DNA"/>
</dbReference>
<dbReference type="Proteomes" id="UP000187404">
    <property type="component" value="Unassembled WGS sequence"/>
</dbReference>
<organism evidence="2 3">
    <name type="scientific">Hornefia porci</name>
    <dbReference type="NCBI Taxonomy" id="2652292"/>
    <lineage>
        <taxon>Bacteria</taxon>
        <taxon>Bacillati</taxon>
        <taxon>Bacillota</taxon>
        <taxon>Clostridia</taxon>
        <taxon>Peptostreptococcales</taxon>
        <taxon>Anaerovoracaceae</taxon>
        <taxon>Hornefia</taxon>
    </lineage>
</organism>
<reference evidence="2 3" key="1">
    <citation type="journal article" date="2016" name="Appl. Environ. Microbiol.">
        <title>Function and Phylogeny of Bacterial Butyryl Coenzyme A:Acetate Transferases and Their Diversity in the Proximal Colon of Swine.</title>
        <authorList>
            <person name="Trachsel J."/>
            <person name="Bayles D.O."/>
            <person name="Looft T."/>
            <person name="Levine U.Y."/>
            <person name="Allen H.K."/>
        </authorList>
    </citation>
    <scope>NUCLEOTIDE SEQUENCE [LARGE SCALE GENOMIC DNA]</scope>
    <source>
        <strain evidence="2 3">68-3-10</strain>
    </source>
</reference>
<keyword evidence="3" id="KW-1185">Reference proteome</keyword>
<sequence>MENVIGDGLRRGYRKSGQQTKRPCEITDRQPPGEGRVNRPREIADRQALRPGQVNRAPEAGDPGFASIYIM</sequence>
<feature type="compositionally biased region" description="Basic and acidic residues" evidence="1">
    <location>
        <begin position="36"/>
        <end position="48"/>
    </location>
</feature>
<evidence type="ECO:0000313" key="3">
    <source>
        <dbReference type="Proteomes" id="UP000187404"/>
    </source>
</evidence>
<evidence type="ECO:0000313" key="2">
    <source>
        <dbReference type="EMBL" id="OLR56487.1"/>
    </source>
</evidence>
<comment type="caution">
    <text evidence="2">The sequence shown here is derived from an EMBL/GenBank/DDBJ whole genome shotgun (WGS) entry which is preliminary data.</text>
</comment>
<evidence type="ECO:0000256" key="1">
    <source>
        <dbReference type="SAM" id="MobiDB-lite"/>
    </source>
</evidence>
<protein>
    <submittedName>
        <fullName evidence="2">Uncharacterized protein</fullName>
    </submittedName>
</protein>
<name>A0A1Q9JK16_9FIRM</name>
<dbReference type="AlphaFoldDB" id="A0A1Q9JK16"/>
<accession>A0A1Q9JK16</accession>
<feature type="region of interest" description="Disordered" evidence="1">
    <location>
        <begin position="1"/>
        <end position="71"/>
    </location>
</feature>